<dbReference type="CDD" id="cd03801">
    <property type="entry name" value="GT4_PimA-like"/>
    <property type="match status" value="1"/>
</dbReference>
<gene>
    <name evidence="2" type="ORF">QJS35_17975</name>
</gene>
<keyword evidence="2" id="KW-0328">Glycosyltransferase</keyword>
<dbReference type="RefSeq" id="WP_232186669.1">
    <property type="nucleotide sequence ID" value="NZ_JAIOAP010000009.1"/>
</dbReference>
<dbReference type="EMBL" id="JASKHM010000010">
    <property type="protein sequence ID" value="MEQ4484289.1"/>
    <property type="molecule type" value="Genomic_DNA"/>
</dbReference>
<sequence length="380" mass="43490">MMNVLFITNIPSPYRVEFFNELGKHCNLTVWFEAESESNRQWNVDKQAMNFTSEFLKGITVGIDKHVNWSIIKLLKKSKFDIYVLGCYSSPTEMAAIRWLKSNKIPFLLNSDGGFVAEENKMKYKLKKYFISSATGWLSSGSHCTQYLIHYGADPKFIYEYPFSSLTYNEIELSPMPPQRLKEFKLKERLKQKVILSVGQFIPRKNFSEIIESFSSLDNGETSLVIVGGGPLKEEYYKIIRDYRLKNVIIKDFMSREQLIEFYKAADLFILPTRYDVWGLVINEAMTFGLPVVTTTGAGAAYSLIENGSNGFVVEASDIGGLIHKCKFLLEHDSIRQEFGAASLIKSKSYTIKQMASRHMEWFDAFLETPSVNRDAELIG</sequence>
<evidence type="ECO:0000313" key="3">
    <source>
        <dbReference type="Proteomes" id="UP001493487"/>
    </source>
</evidence>
<dbReference type="SUPFAM" id="SSF53756">
    <property type="entry name" value="UDP-Glycosyltransferase/glycogen phosphorylase"/>
    <property type="match status" value="1"/>
</dbReference>
<proteinExistence type="predicted"/>
<dbReference type="Proteomes" id="UP001493487">
    <property type="component" value="Unassembled WGS sequence"/>
</dbReference>
<comment type="caution">
    <text evidence="2">The sequence shown here is derived from an EMBL/GenBank/DDBJ whole genome shotgun (WGS) entry which is preliminary data.</text>
</comment>
<reference evidence="2 3" key="1">
    <citation type="journal article" date="2023" name="Genome Announc.">
        <title>Pan-Genome Analyses of the Genus Cohnella and Proposal of the Novel Species Cohnella silvisoli sp. nov., Isolated from Forest Soil.</title>
        <authorList>
            <person name="Wang C."/>
            <person name="Mao L."/>
            <person name="Bao G."/>
            <person name="Zhu H."/>
        </authorList>
    </citation>
    <scope>NUCLEOTIDE SEQUENCE [LARGE SCALE GENOMIC DNA]</scope>
    <source>
        <strain evidence="2 3">NL03-T5-1</strain>
    </source>
</reference>
<protein>
    <submittedName>
        <fullName evidence="2">Glycosyltransferase family 4 protein</fullName>
        <ecNumber evidence="2">2.4.-.-</ecNumber>
    </submittedName>
</protein>
<dbReference type="EC" id="2.4.-.-" evidence="2"/>
<feature type="domain" description="Glycosyl transferase family 1" evidence="1">
    <location>
        <begin position="182"/>
        <end position="341"/>
    </location>
</feature>
<name>A0ABV1KW06_9BACL</name>
<dbReference type="GO" id="GO:0016757">
    <property type="term" value="F:glycosyltransferase activity"/>
    <property type="evidence" value="ECO:0007669"/>
    <property type="project" value="UniProtKB-KW"/>
</dbReference>
<evidence type="ECO:0000259" key="1">
    <source>
        <dbReference type="Pfam" id="PF00534"/>
    </source>
</evidence>
<dbReference type="InterPro" id="IPR001296">
    <property type="entry name" value="Glyco_trans_1"/>
</dbReference>
<keyword evidence="2" id="KW-0808">Transferase</keyword>
<accession>A0ABV1KW06</accession>
<evidence type="ECO:0000313" key="2">
    <source>
        <dbReference type="EMBL" id="MEQ4484289.1"/>
    </source>
</evidence>
<organism evidence="2 3">
    <name type="scientific">Cohnella silvisoli</name>
    <dbReference type="NCBI Taxonomy" id="2873699"/>
    <lineage>
        <taxon>Bacteria</taxon>
        <taxon>Bacillati</taxon>
        <taxon>Bacillota</taxon>
        <taxon>Bacilli</taxon>
        <taxon>Bacillales</taxon>
        <taxon>Paenibacillaceae</taxon>
        <taxon>Cohnella</taxon>
    </lineage>
</organism>
<keyword evidence="3" id="KW-1185">Reference proteome</keyword>
<dbReference type="Gene3D" id="3.40.50.2000">
    <property type="entry name" value="Glycogen Phosphorylase B"/>
    <property type="match status" value="2"/>
</dbReference>
<dbReference type="PANTHER" id="PTHR12526">
    <property type="entry name" value="GLYCOSYLTRANSFERASE"/>
    <property type="match status" value="1"/>
</dbReference>
<dbReference type="Pfam" id="PF00534">
    <property type="entry name" value="Glycos_transf_1"/>
    <property type="match status" value="1"/>
</dbReference>